<reference evidence="4" key="1">
    <citation type="submission" date="2020-06" db="EMBL/GenBank/DDBJ databases">
        <authorList>
            <person name="Li T."/>
            <person name="Hu X."/>
            <person name="Zhang T."/>
            <person name="Song X."/>
            <person name="Zhang H."/>
            <person name="Dai N."/>
            <person name="Sheng W."/>
            <person name="Hou X."/>
            <person name="Wei L."/>
        </authorList>
    </citation>
    <scope>NUCLEOTIDE SEQUENCE</scope>
    <source>
        <strain evidence="4">K16</strain>
        <tissue evidence="4">Leaf</tissue>
    </source>
</reference>
<dbReference type="GO" id="GO:0016018">
    <property type="term" value="F:cyclosporin A binding"/>
    <property type="evidence" value="ECO:0007669"/>
    <property type="project" value="TreeGrafter"/>
</dbReference>
<accession>A0AAE1W8Z5</accession>
<gene>
    <name evidence="4" type="ORF">Sango_2231400</name>
</gene>
<dbReference type="EMBL" id="JACGWL010000013">
    <property type="protein sequence ID" value="KAK4388944.1"/>
    <property type="molecule type" value="Genomic_DNA"/>
</dbReference>
<protein>
    <submittedName>
        <fullName evidence="4">Peptidyl-prolyl cis-trans isomerase CYP95</fullName>
    </submittedName>
</protein>
<dbReference type="Gene3D" id="2.40.100.10">
    <property type="entry name" value="Cyclophilin-like"/>
    <property type="match status" value="1"/>
</dbReference>
<dbReference type="GO" id="GO:0005737">
    <property type="term" value="C:cytoplasm"/>
    <property type="evidence" value="ECO:0007669"/>
    <property type="project" value="TreeGrafter"/>
</dbReference>
<evidence type="ECO:0000313" key="4">
    <source>
        <dbReference type="EMBL" id="KAK4388944.1"/>
    </source>
</evidence>
<organism evidence="4 5">
    <name type="scientific">Sesamum angolense</name>
    <dbReference type="NCBI Taxonomy" id="2727404"/>
    <lineage>
        <taxon>Eukaryota</taxon>
        <taxon>Viridiplantae</taxon>
        <taxon>Streptophyta</taxon>
        <taxon>Embryophyta</taxon>
        <taxon>Tracheophyta</taxon>
        <taxon>Spermatophyta</taxon>
        <taxon>Magnoliopsida</taxon>
        <taxon>eudicotyledons</taxon>
        <taxon>Gunneridae</taxon>
        <taxon>Pentapetalae</taxon>
        <taxon>asterids</taxon>
        <taxon>lamiids</taxon>
        <taxon>Lamiales</taxon>
        <taxon>Pedaliaceae</taxon>
        <taxon>Sesamum</taxon>
    </lineage>
</organism>
<dbReference type="PANTHER" id="PTHR11071">
    <property type="entry name" value="PEPTIDYL-PROLYL CIS-TRANS ISOMERASE"/>
    <property type="match status" value="1"/>
</dbReference>
<comment type="caution">
    <text evidence="4">The sequence shown here is derived from an EMBL/GenBank/DDBJ whole genome shotgun (WGS) entry which is preliminary data.</text>
</comment>
<feature type="compositionally biased region" description="Acidic residues" evidence="2">
    <location>
        <begin position="270"/>
        <end position="285"/>
    </location>
</feature>
<feature type="non-terminal residue" evidence="4">
    <location>
        <position position="377"/>
    </location>
</feature>
<feature type="region of interest" description="Disordered" evidence="2">
    <location>
        <begin position="216"/>
        <end position="377"/>
    </location>
</feature>
<keyword evidence="5" id="KW-1185">Reference proteome</keyword>
<dbReference type="PROSITE" id="PS50072">
    <property type="entry name" value="CSA_PPIASE_2"/>
    <property type="match status" value="1"/>
</dbReference>
<name>A0AAE1W8Z5_9LAMI</name>
<reference evidence="4" key="2">
    <citation type="journal article" date="2024" name="Plant">
        <title>Genomic evolution and insights into agronomic trait innovations of Sesamum species.</title>
        <authorList>
            <person name="Miao H."/>
            <person name="Wang L."/>
            <person name="Qu L."/>
            <person name="Liu H."/>
            <person name="Sun Y."/>
            <person name="Le M."/>
            <person name="Wang Q."/>
            <person name="Wei S."/>
            <person name="Zheng Y."/>
            <person name="Lin W."/>
            <person name="Duan Y."/>
            <person name="Cao H."/>
            <person name="Xiong S."/>
            <person name="Wang X."/>
            <person name="Wei L."/>
            <person name="Li C."/>
            <person name="Ma Q."/>
            <person name="Ju M."/>
            <person name="Zhao R."/>
            <person name="Li G."/>
            <person name="Mu C."/>
            <person name="Tian Q."/>
            <person name="Mei H."/>
            <person name="Zhang T."/>
            <person name="Gao T."/>
            <person name="Zhang H."/>
        </authorList>
    </citation>
    <scope>NUCLEOTIDE SEQUENCE</scope>
    <source>
        <strain evidence="4">K16</strain>
    </source>
</reference>
<keyword evidence="4" id="KW-0413">Isomerase</keyword>
<dbReference type="Proteomes" id="UP001289374">
    <property type="component" value="Unassembled WGS sequence"/>
</dbReference>
<dbReference type="Pfam" id="PF00160">
    <property type="entry name" value="Pro_isomerase"/>
    <property type="match status" value="1"/>
</dbReference>
<evidence type="ECO:0000256" key="2">
    <source>
        <dbReference type="SAM" id="MobiDB-lite"/>
    </source>
</evidence>
<feature type="compositionally biased region" description="Basic residues" evidence="2">
    <location>
        <begin position="246"/>
        <end position="263"/>
    </location>
</feature>
<feature type="compositionally biased region" description="Low complexity" evidence="2">
    <location>
        <begin position="346"/>
        <end position="359"/>
    </location>
</feature>
<dbReference type="GO" id="GO:0003755">
    <property type="term" value="F:peptidyl-prolyl cis-trans isomerase activity"/>
    <property type="evidence" value="ECO:0007669"/>
    <property type="project" value="InterPro"/>
</dbReference>
<dbReference type="GO" id="GO:0006457">
    <property type="term" value="P:protein folding"/>
    <property type="evidence" value="ECO:0007669"/>
    <property type="project" value="TreeGrafter"/>
</dbReference>
<feature type="compositionally biased region" description="Low complexity" evidence="2">
    <location>
        <begin position="286"/>
        <end position="298"/>
    </location>
</feature>
<feature type="domain" description="PPIase cyclophilin-type" evidence="3">
    <location>
        <begin position="12"/>
        <end position="220"/>
    </location>
</feature>
<dbReference type="PANTHER" id="PTHR11071:SF561">
    <property type="entry name" value="PEPTIDYL-PROLYL CIS-TRANS ISOMERASE D-RELATED"/>
    <property type="match status" value="1"/>
</dbReference>
<sequence length="377" mass="42541">MEKIKGKKQLVFLDVSIDGDPVERMTFELFTDVAPKTAENFRALCTGEKGVSAKTGKPLHYKGTFFHRIKKGYLAQEGIFFVKMATMEKVYMMGSFQLRPKEISTGSSAAVVRIFFLKDLLFLVSCSGGCVYTVVCYSFKKYESPKLKHDGPGLLSMAIADRDERGSLFSVTFKADRCLDRKCVVFGELVDGHEVLKKIENAGDEEGKPSVTVKIINSGQLHDDRKKVNKLRTGDLSEENNNEAKRKGKHKKSSKKRRKRRRYYTSESDSSSDADMESSESDSDSDSYASSLSDTSSSSDDRRKKRKRAKRDRHGRGRRKDRRHERRRKRRDKKIRRKSKRDSASDSESASKSGSSSEDNAALDGKHKGSGKIVVIL</sequence>
<proteinExistence type="inferred from homology"/>
<evidence type="ECO:0000259" key="3">
    <source>
        <dbReference type="PROSITE" id="PS50072"/>
    </source>
</evidence>
<dbReference type="AlphaFoldDB" id="A0AAE1W8Z5"/>
<feature type="compositionally biased region" description="Basic residues" evidence="2">
    <location>
        <begin position="303"/>
        <end position="340"/>
    </location>
</feature>
<comment type="similarity">
    <text evidence="1">Belongs to the cyclophilin-type PPIase family.</text>
</comment>
<evidence type="ECO:0000256" key="1">
    <source>
        <dbReference type="ARBA" id="ARBA00007365"/>
    </source>
</evidence>
<dbReference type="InterPro" id="IPR029000">
    <property type="entry name" value="Cyclophilin-like_dom_sf"/>
</dbReference>
<evidence type="ECO:0000313" key="5">
    <source>
        <dbReference type="Proteomes" id="UP001289374"/>
    </source>
</evidence>
<dbReference type="SUPFAM" id="SSF50891">
    <property type="entry name" value="Cyclophilin-like"/>
    <property type="match status" value="1"/>
</dbReference>
<dbReference type="PRINTS" id="PR00153">
    <property type="entry name" value="CSAPPISMRASE"/>
</dbReference>
<dbReference type="InterPro" id="IPR002130">
    <property type="entry name" value="Cyclophilin-type_PPIase_dom"/>
</dbReference>